<accession>A0A4C1X1G8</accession>
<sequence>MTYLLHNIEDRTTTITINQHTTVGSQTITIIILRELLLSFLFINGETENLARLFREFSHFFAERETEQERETQREVGRADRVRAPGAASAVVLARAGVEAGMREVRGGRPASAAFFADGPGSLSTTIALAVVMIELRIPLRSGVAVEEMG</sequence>
<keyword evidence="2" id="KW-1185">Reference proteome</keyword>
<comment type="caution">
    <text evidence="1">The sequence shown here is derived from an EMBL/GenBank/DDBJ whole genome shotgun (WGS) entry which is preliminary data.</text>
</comment>
<name>A0A4C1X1G8_EUMVA</name>
<dbReference type="EMBL" id="BGZK01000687">
    <property type="protein sequence ID" value="GBP56209.1"/>
    <property type="molecule type" value="Genomic_DNA"/>
</dbReference>
<dbReference type="AlphaFoldDB" id="A0A4C1X1G8"/>
<dbReference type="Proteomes" id="UP000299102">
    <property type="component" value="Unassembled WGS sequence"/>
</dbReference>
<evidence type="ECO:0000313" key="1">
    <source>
        <dbReference type="EMBL" id="GBP56209.1"/>
    </source>
</evidence>
<protein>
    <submittedName>
        <fullName evidence="1">Uncharacterized protein</fullName>
    </submittedName>
</protein>
<reference evidence="1 2" key="1">
    <citation type="journal article" date="2019" name="Commun. Biol.">
        <title>The bagworm genome reveals a unique fibroin gene that provides high tensile strength.</title>
        <authorList>
            <person name="Kono N."/>
            <person name="Nakamura H."/>
            <person name="Ohtoshi R."/>
            <person name="Tomita M."/>
            <person name="Numata K."/>
            <person name="Arakawa K."/>
        </authorList>
    </citation>
    <scope>NUCLEOTIDE SEQUENCE [LARGE SCALE GENOMIC DNA]</scope>
</reference>
<proteinExistence type="predicted"/>
<gene>
    <name evidence="1" type="ORF">EVAR_41395_1</name>
</gene>
<evidence type="ECO:0000313" key="2">
    <source>
        <dbReference type="Proteomes" id="UP000299102"/>
    </source>
</evidence>
<organism evidence="1 2">
    <name type="scientific">Eumeta variegata</name>
    <name type="common">Bagworm moth</name>
    <name type="synonym">Eumeta japonica</name>
    <dbReference type="NCBI Taxonomy" id="151549"/>
    <lineage>
        <taxon>Eukaryota</taxon>
        <taxon>Metazoa</taxon>
        <taxon>Ecdysozoa</taxon>
        <taxon>Arthropoda</taxon>
        <taxon>Hexapoda</taxon>
        <taxon>Insecta</taxon>
        <taxon>Pterygota</taxon>
        <taxon>Neoptera</taxon>
        <taxon>Endopterygota</taxon>
        <taxon>Lepidoptera</taxon>
        <taxon>Glossata</taxon>
        <taxon>Ditrysia</taxon>
        <taxon>Tineoidea</taxon>
        <taxon>Psychidae</taxon>
        <taxon>Oiketicinae</taxon>
        <taxon>Eumeta</taxon>
    </lineage>
</organism>